<gene>
    <name evidence="1" type="primary">ORF34309</name>
</gene>
<name>A0A0B6YRD6_9EUPU</name>
<organism evidence="1">
    <name type="scientific">Arion vulgaris</name>
    <dbReference type="NCBI Taxonomy" id="1028688"/>
    <lineage>
        <taxon>Eukaryota</taxon>
        <taxon>Metazoa</taxon>
        <taxon>Spiralia</taxon>
        <taxon>Lophotrochozoa</taxon>
        <taxon>Mollusca</taxon>
        <taxon>Gastropoda</taxon>
        <taxon>Heterobranchia</taxon>
        <taxon>Euthyneura</taxon>
        <taxon>Panpulmonata</taxon>
        <taxon>Eupulmonata</taxon>
        <taxon>Stylommatophora</taxon>
        <taxon>Helicina</taxon>
        <taxon>Arionoidea</taxon>
        <taxon>Arionidae</taxon>
        <taxon>Arion</taxon>
    </lineage>
</organism>
<sequence length="120" mass="13366">DSSNGREPNIISTFSDENSWKISRTKVELQRWITVQCTPTEDRINGGEAADIVNTLFACIRNRGVHTNPIIMHVLGHEALPIHNAICQFAKDEQDLGNHISIKGCILDSCPKQPNDLMNS</sequence>
<protein>
    <submittedName>
        <fullName evidence="1">Uncharacterized protein</fullName>
    </submittedName>
</protein>
<evidence type="ECO:0000313" key="1">
    <source>
        <dbReference type="EMBL" id="CEK58824.1"/>
    </source>
</evidence>
<accession>A0A0B6YRD6</accession>
<reference evidence="1" key="1">
    <citation type="submission" date="2014-12" db="EMBL/GenBank/DDBJ databases">
        <title>Insight into the proteome of Arion vulgaris.</title>
        <authorList>
            <person name="Aradska J."/>
            <person name="Bulat T."/>
            <person name="Smidak R."/>
            <person name="Sarate P."/>
            <person name="Gangsoo J."/>
            <person name="Sialana F."/>
            <person name="Bilban M."/>
            <person name="Lubec G."/>
        </authorList>
    </citation>
    <scope>NUCLEOTIDE SEQUENCE</scope>
    <source>
        <tissue evidence="1">Skin</tissue>
    </source>
</reference>
<dbReference type="EMBL" id="HACG01011959">
    <property type="protein sequence ID" value="CEK58824.1"/>
    <property type="molecule type" value="Transcribed_RNA"/>
</dbReference>
<feature type="non-terminal residue" evidence="1">
    <location>
        <position position="120"/>
    </location>
</feature>
<feature type="non-terminal residue" evidence="1">
    <location>
        <position position="1"/>
    </location>
</feature>
<proteinExistence type="predicted"/>
<dbReference type="AlphaFoldDB" id="A0A0B6YRD6"/>